<dbReference type="Pfam" id="PF02602">
    <property type="entry name" value="HEM4"/>
    <property type="match status" value="1"/>
</dbReference>
<dbReference type="GO" id="GO:0019354">
    <property type="term" value="P:siroheme biosynthetic process"/>
    <property type="evidence" value="ECO:0007669"/>
    <property type="project" value="InterPro"/>
</dbReference>
<keyword evidence="4 12" id="KW-0489">Methyltransferase</keyword>
<protein>
    <recommendedName>
        <fullName evidence="2">uroporphyrinogen-III C-methyltransferase</fullName>
        <ecNumber evidence="2">2.1.1.107</ecNumber>
    </recommendedName>
</protein>
<dbReference type="InterPro" id="IPR050161">
    <property type="entry name" value="Siro_Cobalamin_biosynth"/>
</dbReference>
<evidence type="ECO:0000256" key="5">
    <source>
        <dbReference type="ARBA" id="ARBA00022679"/>
    </source>
</evidence>
<dbReference type="CDD" id="cd06578">
    <property type="entry name" value="HemD"/>
    <property type="match status" value="1"/>
</dbReference>
<comment type="caution">
    <text evidence="12">The sequence shown here is derived from an EMBL/GenBank/DDBJ whole genome shotgun (WGS) entry which is preliminary data.</text>
</comment>
<dbReference type="GO" id="GO:0004851">
    <property type="term" value="F:uroporphyrin-III C-methyltransferase activity"/>
    <property type="evidence" value="ECO:0007669"/>
    <property type="project" value="UniProtKB-EC"/>
</dbReference>
<keyword evidence="5 12" id="KW-0808">Transferase</keyword>
<dbReference type="Gene3D" id="3.30.950.10">
    <property type="entry name" value="Methyltransferase, Cobalt-precorrin-4 Transmethylase, Domain 2"/>
    <property type="match status" value="1"/>
</dbReference>
<keyword evidence="7" id="KW-0627">Porphyrin biosynthesis</keyword>
<keyword evidence="6" id="KW-0949">S-adenosyl-L-methionine</keyword>
<dbReference type="InterPro" id="IPR014776">
    <property type="entry name" value="4pyrrole_Mease_sub2"/>
</dbReference>
<keyword evidence="13" id="KW-1185">Reference proteome</keyword>
<keyword evidence="3" id="KW-0169">Cobalamin biosynthesis</keyword>
<dbReference type="Pfam" id="PF00590">
    <property type="entry name" value="TP_methylase"/>
    <property type="match status" value="1"/>
</dbReference>
<organism evidence="12 13">
    <name type="scientific">Novipirellula galeiformis</name>
    <dbReference type="NCBI Taxonomy" id="2528004"/>
    <lineage>
        <taxon>Bacteria</taxon>
        <taxon>Pseudomonadati</taxon>
        <taxon>Planctomycetota</taxon>
        <taxon>Planctomycetia</taxon>
        <taxon>Pirellulales</taxon>
        <taxon>Pirellulaceae</taxon>
        <taxon>Novipirellula</taxon>
    </lineage>
</organism>
<dbReference type="Gene3D" id="3.40.1010.10">
    <property type="entry name" value="Cobalt-precorrin-4 Transmethylase, Domain 1"/>
    <property type="match status" value="1"/>
</dbReference>
<comment type="similarity">
    <text evidence="1">Belongs to the precorrin methyltransferase family.</text>
</comment>
<evidence type="ECO:0000256" key="4">
    <source>
        <dbReference type="ARBA" id="ARBA00022603"/>
    </source>
</evidence>
<dbReference type="EMBL" id="SJPT01000003">
    <property type="protein sequence ID" value="TWU23924.1"/>
    <property type="molecule type" value="Genomic_DNA"/>
</dbReference>
<dbReference type="FunFam" id="3.40.1010.10:FF:000001">
    <property type="entry name" value="Siroheme synthase"/>
    <property type="match status" value="1"/>
</dbReference>
<dbReference type="SUPFAM" id="SSF69618">
    <property type="entry name" value="HemD-like"/>
    <property type="match status" value="1"/>
</dbReference>
<evidence type="ECO:0000256" key="8">
    <source>
        <dbReference type="ARBA" id="ARBA00025705"/>
    </source>
</evidence>
<dbReference type="OrthoDB" id="9815856at2"/>
<accession>A0A5C6CKE0</accession>
<comment type="pathway">
    <text evidence="8">Porphyrin-containing compound metabolism; siroheme biosynthesis; precorrin-2 from uroporphyrinogen III: step 1/1.</text>
</comment>
<dbReference type="InterPro" id="IPR003754">
    <property type="entry name" value="4pyrrol_synth_uPrphyn_synth"/>
</dbReference>
<dbReference type="NCBIfam" id="TIGR01469">
    <property type="entry name" value="cobA_cysG_Cterm"/>
    <property type="match status" value="1"/>
</dbReference>
<comment type="pathway">
    <text evidence="9">Cofactor biosynthesis; adenosylcobalamin biosynthesis; precorrin-2 from uroporphyrinogen III: step 1/1.</text>
</comment>
<dbReference type="Proteomes" id="UP000316304">
    <property type="component" value="Unassembled WGS sequence"/>
</dbReference>
<gene>
    <name evidence="12" type="primary">nasF</name>
    <name evidence="12" type="ORF">Pla52o_18470</name>
</gene>
<dbReference type="NCBIfam" id="NF004790">
    <property type="entry name" value="PRK06136.1"/>
    <property type="match status" value="1"/>
</dbReference>
<dbReference type="InterPro" id="IPR035996">
    <property type="entry name" value="4pyrrol_Methylase_sf"/>
</dbReference>
<evidence type="ECO:0000256" key="9">
    <source>
        <dbReference type="ARBA" id="ARBA00060548"/>
    </source>
</evidence>
<evidence type="ECO:0000313" key="12">
    <source>
        <dbReference type="EMBL" id="TWU23924.1"/>
    </source>
</evidence>
<dbReference type="InterPro" id="IPR036108">
    <property type="entry name" value="4pyrrol_syn_uPrphyn_synt_sf"/>
</dbReference>
<sequence length="499" mass="54449">MNSMVYLIGAGPGDPGLLTLRGAELLRRSDVVLYDGLSNAELLKHAPRAEHICVGKHGQQRIWRQEEIIEEMLKHARNGRVVARLKGGDPAVFARTAEEVDALSKAGIRYEIVPGITAALAAGSYAGIPITHRKLASAVALVTGHEEPGKPESALDWQALARFPGTLVIYMGVTTAETWTRSLIENGKPADTPVAIVRRCSHHDQQTFRCRLDEVADRLSPANKIRPPVIVIIGPVAELTETRNWLEQRPLFGQTVLVTRPIEQAEELASPLRDLGATVLIQPAIQIGPPGDWDEVDAAIESLAQQDIVIFFSRNGVQYFLQRVLETGRDMRAFANCKLTCVGKQTAAALADFHLHADIVPPDFTAESLVEELRGQVEGKRITIVRASRGRDLLYESLQQAGADVTQVVAYAHTDVTTPDPQVLQWAKQGQIDWITLTSSATAESLHQMLGESMQQAKLATLSPITSAAVRKLGYTVACEADPYTIESLIQALVKSNLT</sequence>
<evidence type="ECO:0000259" key="10">
    <source>
        <dbReference type="Pfam" id="PF00590"/>
    </source>
</evidence>
<evidence type="ECO:0000313" key="13">
    <source>
        <dbReference type="Proteomes" id="UP000316304"/>
    </source>
</evidence>
<dbReference type="EC" id="2.1.1.107" evidence="2"/>
<dbReference type="FunFam" id="3.30.950.10:FF:000001">
    <property type="entry name" value="Siroheme synthase"/>
    <property type="match status" value="1"/>
</dbReference>
<dbReference type="SUPFAM" id="SSF53790">
    <property type="entry name" value="Tetrapyrrole methylase"/>
    <property type="match status" value="1"/>
</dbReference>
<dbReference type="GO" id="GO:0032259">
    <property type="term" value="P:methylation"/>
    <property type="evidence" value="ECO:0007669"/>
    <property type="project" value="UniProtKB-KW"/>
</dbReference>
<proteinExistence type="inferred from homology"/>
<dbReference type="GO" id="GO:0004852">
    <property type="term" value="F:uroporphyrinogen-III synthase activity"/>
    <property type="evidence" value="ECO:0007669"/>
    <property type="project" value="InterPro"/>
</dbReference>
<feature type="domain" description="Tetrapyrrole biosynthesis uroporphyrinogen III synthase" evidence="11">
    <location>
        <begin position="267"/>
        <end position="491"/>
    </location>
</feature>
<dbReference type="InterPro" id="IPR014777">
    <property type="entry name" value="4pyrrole_Mease_sub1"/>
</dbReference>
<dbReference type="InterPro" id="IPR003043">
    <property type="entry name" value="Uropor_MeTrfase_CS"/>
</dbReference>
<evidence type="ECO:0000256" key="6">
    <source>
        <dbReference type="ARBA" id="ARBA00022691"/>
    </source>
</evidence>
<dbReference type="GO" id="GO:0009236">
    <property type="term" value="P:cobalamin biosynthetic process"/>
    <property type="evidence" value="ECO:0007669"/>
    <property type="project" value="UniProtKB-KW"/>
</dbReference>
<dbReference type="CDD" id="cd11642">
    <property type="entry name" value="SUMT"/>
    <property type="match status" value="1"/>
</dbReference>
<evidence type="ECO:0000259" key="11">
    <source>
        <dbReference type="Pfam" id="PF02602"/>
    </source>
</evidence>
<dbReference type="PROSITE" id="PS00839">
    <property type="entry name" value="SUMT_1"/>
    <property type="match status" value="1"/>
</dbReference>
<dbReference type="InterPro" id="IPR000878">
    <property type="entry name" value="4pyrrol_Mease"/>
</dbReference>
<dbReference type="PANTHER" id="PTHR45790:SF3">
    <property type="entry name" value="S-ADENOSYL-L-METHIONINE-DEPENDENT UROPORPHYRINOGEN III METHYLTRANSFERASE, CHLOROPLASTIC"/>
    <property type="match status" value="1"/>
</dbReference>
<dbReference type="InterPro" id="IPR006366">
    <property type="entry name" value="CobA/CysG_C"/>
</dbReference>
<name>A0A5C6CKE0_9BACT</name>
<evidence type="ECO:0000256" key="7">
    <source>
        <dbReference type="ARBA" id="ARBA00023244"/>
    </source>
</evidence>
<dbReference type="RefSeq" id="WP_146594206.1">
    <property type="nucleotide sequence ID" value="NZ_SJPT01000003.1"/>
</dbReference>
<evidence type="ECO:0000256" key="3">
    <source>
        <dbReference type="ARBA" id="ARBA00022573"/>
    </source>
</evidence>
<dbReference type="PANTHER" id="PTHR45790">
    <property type="entry name" value="SIROHEME SYNTHASE-RELATED"/>
    <property type="match status" value="1"/>
</dbReference>
<evidence type="ECO:0000256" key="1">
    <source>
        <dbReference type="ARBA" id="ARBA00005879"/>
    </source>
</evidence>
<dbReference type="AlphaFoldDB" id="A0A5C6CKE0"/>
<evidence type="ECO:0000256" key="2">
    <source>
        <dbReference type="ARBA" id="ARBA00012162"/>
    </source>
</evidence>
<feature type="domain" description="Tetrapyrrole methylase" evidence="10">
    <location>
        <begin position="4"/>
        <end position="215"/>
    </location>
</feature>
<dbReference type="Gene3D" id="3.40.50.10090">
    <property type="match status" value="2"/>
</dbReference>
<reference evidence="12 13" key="1">
    <citation type="submission" date="2019-02" db="EMBL/GenBank/DDBJ databases">
        <title>Deep-cultivation of Planctomycetes and their phenomic and genomic characterization uncovers novel biology.</title>
        <authorList>
            <person name="Wiegand S."/>
            <person name="Jogler M."/>
            <person name="Boedeker C."/>
            <person name="Pinto D."/>
            <person name="Vollmers J."/>
            <person name="Rivas-Marin E."/>
            <person name="Kohn T."/>
            <person name="Peeters S.H."/>
            <person name="Heuer A."/>
            <person name="Rast P."/>
            <person name="Oberbeckmann S."/>
            <person name="Bunk B."/>
            <person name="Jeske O."/>
            <person name="Meyerdierks A."/>
            <person name="Storesund J.E."/>
            <person name="Kallscheuer N."/>
            <person name="Luecker S."/>
            <person name="Lage O.M."/>
            <person name="Pohl T."/>
            <person name="Merkel B.J."/>
            <person name="Hornburger P."/>
            <person name="Mueller R.-W."/>
            <person name="Bruemmer F."/>
            <person name="Labrenz M."/>
            <person name="Spormann A.M."/>
            <person name="Op Den Camp H."/>
            <person name="Overmann J."/>
            <person name="Amann R."/>
            <person name="Jetten M.S.M."/>
            <person name="Mascher T."/>
            <person name="Medema M.H."/>
            <person name="Devos D.P."/>
            <person name="Kaster A.-K."/>
            <person name="Ovreas L."/>
            <person name="Rohde M."/>
            <person name="Galperin M.Y."/>
            <person name="Jogler C."/>
        </authorList>
    </citation>
    <scope>NUCLEOTIDE SEQUENCE [LARGE SCALE GENOMIC DNA]</scope>
    <source>
        <strain evidence="12 13">Pla52o</strain>
    </source>
</reference>